<accession>A0ABW5ZTD1</accession>
<proteinExistence type="predicted"/>
<protein>
    <submittedName>
        <fullName evidence="2">Uncharacterized protein</fullName>
    </submittedName>
</protein>
<gene>
    <name evidence="2" type="ORF">ACFS29_04850</name>
</gene>
<organism evidence="2 3">
    <name type="scientific">Psychroserpens luteus</name>
    <dbReference type="NCBI Taxonomy" id="1434066"/>
    <lineage>
        <taxon>Bacteria</taxon>
        <taxon>Pseudomonadati</taxon>
        <taxon>Bacteroidota</taxon>
        <taxon>Flavobacteriia</taxon>
        <taxon>Flavobacteriales</taxon>
        <taxon>Flavobacteriaceae</taxon>
        <taxon>Psychroserpens</taxon>
    </lineage>
</organism>
<evidence type="ECO:0000256" key="1">
    <source>
        <dbReference type="SAM" id="SignalP"/>
    </source>
</evidence>
<sequence length="215" mass="24675">MNLQKLLFASALLISSAICYGQDYFVVEKDTTFCSNLEFGTTGQGYLKSLRYTDKNGKAIVIEGRKVVPNVITFYRQEVTIDKIPQKADKPKSYVRYTERLIDGTLKIYERYPTGMGAHSYRTNAPNPLTMNNSTMSRNQNGSMQTSSGRAGIYKFFLKLPDGTYYKINSKKNMKKYIVPYLKECEAFANQYKGDYSNDRDLFIEMIELYNSVCK</sequence>
<comment type="caution">
    <text evidence="2">The sequence shown here is derived from an EMBL/GenBank/DDBJ whole genome shotgun (WGS) entry which is preliminary data.</text>
</comment>
<name>A0ABW5ZTD1_9FLAO</name>
<keyword evidence="1" id="KW-0732">Signal</keyword>
<feature type="chain" id="PRO_5046755323" evidence="1">
    <location>
        <begin position="22"/>
        <end position="215"/>
    </location>
</feature>
<evidence type="ECO:0000313" key="3">
    <source>
        <dbReference type="Proteomes" id="UP001597548"/>
    </source>
</evidence>
<keyword evidence="3" id="KW-1185">Reference proteome</keyword>
<reference evidence="3" key="1">
    <citation type="journal article" date="2019" name="Int. J. Syst. Evol. Microbiol.">
        <title>The Global Catalogue of Microorganisms (GCM) 10K type strain sequencing project: providing services to taxonomists for standard genome sequencing and annotation.</title>
        <authorList>
            <consortium name="The Broad Institute Genomics Platform"/>
            <consortium name="The Broad Institute Genome Sequencing Center for Infectious Disease"/>
            <person name="Wu L."/>
            <person name="Ma J."/>
        </authorList>
    </citation>
    <scope>NUCLEOTIDE SEQUENCE [LARGE SCALE GENOMIC DNA]</scope>
    <source>
        <strain evidence="3">KCTC 32514</strain>
    </source>
</reference>
<evidence type="ECO:0000313" key="2">
    <source>
        <dbReference type="EMBL" id="MFD2914957.1"/>
    </source>
</evidence>
<dbReference type="Proteomes" id="UP001597548">
    <property type="component" value="Unassembled WGS sequence"/>
</dbReference>
<dbReference type="RefSeq" id="WP_194508456.1">
    <property type="nucleotide sequence ID" value="NZ_JADILU010000005.1"/>
</dbReference>
<dbReference type="EMBL" id="JBHUOS010000002">
    <property type="protein sequence ID" value="MFD2914957.1"/>
    <property type="molecule type" value="Genomic_DNA"/>
</dbReference>
<feature type="signal peptide" evidence="1">
    <location>
        <begin position="1"/>
        <end position="21"/>
    </location>
</feature>